<comment type="caution">
    <text evidence="1">The sequence shown here is derived from an EMBL/GenBank/DDBJ whole genome shotgun (WGS) entry which is preliminary data.</text>
</comment>
<dbReference type="AlphaFoldDB" id="A0A565B7I0"/>
<organism evidence="1 2">
    <name type="scientific">Arabis nemorensis</name>
    <dbReference type="NCBI Taxonomy" id="586526"/>
    <lineage>
        <taxon>Eukaryota</taxon>
        <taxon>Viridiplantae</taxon>
        <taxon>Streptophyta</taxon>
        <taxon>Embryophyta</taxon>
        <taxon>Tracheophyta</taxon>
        <taxon>Spermatophyta</taxon>
        <taxon>Magnoliopsida</taxon>
        <taxon>eudicotyledons</taxon>
        <taxon>Gunneridae</taxon>
        <taxon>Pentapetalae</taxon>
        <taxon>rosids</taxon>
        <taxon>malvids</taxon>
        <taxon>Brassicales</taxon>
        <taxon>Brassicaceae</taxon>
        <taxon>Arabideae</taxon>
        <taxon>Arabis</taxon>
    </lineage>
</organism>
<evidence type="ECO:0000313" key="1">
    <source>
        <dbReference type="EMBL" id="VVA97602.1"/>
    </source>
</evidence>
<dbReference type="Gene3D" id="3.80.10.10">
    <property type="entry name" value="Ribonuclease Inhibitor"/>
    <property type="match status" value="1"/>
</dbReference>
<dbReference type="Proteomes" id="UP000489600">
    <property type="component" value="Unassembled WGS sequence"/>
</dbReference>
<accession>A0A565B7I0</accession>
<reference evidence="1" key="1">
    <citation type="submission" date="2019-07" db="EMBL/GenBank/DDBJ databases">
        <authorList>
            <person name="Dittberner H."/>
        </authorList>
    </citation>
    <scope>NUCLEOTIDE SEQUENCE [LARGE SCALE GENOMIC DNA]</scope>
</reference>
<dbReference type="InterPro" id="IPR032675">
    <property type="entry name" value="LRR_dom_sf"/>
</dbReference>
<dbReference type="SUPFAM" id="SSF52047">
    <property type="entry name" value="RNI-like"/>
    <property type="match status" value="1"/>
</dbReference>
<gene>
    <name evidence="1" type="ORF">ANE_LOCUS8047</name>
</gene>
<proteinExistence type="predicted"/>
<dbReference type="EMBL" id="CABITT030000003">
    <property type="protein sequence ID" value="VVA97602.1"/>
    <property type="molecule type" value="Genomic_DNA"/>
</dbReference>
<evidence type="ECO:0000313" key="2">
    <source>
        <dbReference type="Proteomes" id="UP000489600"/>
    </source>
</evidence>
<name>A0A565B7I0_9BRAS</name>
<dbReference type="OrthoDB" id="10257471at2759"/>
<keyword evidence="2" id="KW-1185">Reference proteome</keyword>
<protein>
    <submittedName>
        <fullName evidence="1">Uncharacterized protein</fullName>
    </submittedName>
</protein>
<sequence>MKMFVGEKRRWILRPTMGKKETLAPLLFPLPTRATSILSFPDSSPISFDEALEKALASASPHVSVQDCLADRIQQITSGLLKSTERYFQKRDAFHNSSLANSLLRTPMRAATCCTMFRDCAMDLRTEYYKDKDVGNRVLFNMVDRAGKEIRSLKLGRVTRGSSPSVGRGTCLLLLSDYDGFHGLTNKYVTGTIDTTTCPSLIKFVTYSPNLTSLTLINFPLTDEMAGILAESLKNIWMLFAEFSYAEVPESVQIVYNQGDLGHSCKDSPLKTLILRNCFNLEEREVLQLCESLVTGGFKSIQHIDVSNKRGLLAVGGKKRSYKPKNQSIKSGLCLKISGQKSVIMSVVEWMKKR</sequence>